<dbReference type="Proteomes" id="UP000030747">
    <property type="component" value="Unassembled WGS sequence"/>
</dbReference>
<dbReference type="VEuPathDB" id="ToxoDB:ETH2_1594400"/>
<keyword evidence="1 3" id="KW-0812">Transmembrane</keyword>
<gene>
    <name evidence="3" type="ORF">ETH_00011415</name>
</gene>
<dbReference type="Pfam" id="PF01105">
    <property type="entry name" value="EMP24_GP25L"/>
    <property type="match status" value="1"/>
</dbReference>
<feature type="domain" description="GOLD" evidence="2">
    <location>
        <begin position="2"/>
        <end position="105"/>
    </location>
</feature>
<dbReference type="InterPro" id="IPR009038">
    <property type="entry name" value="GOLD_dom"/>
</dbReference>
<dbReference type="GeneID" id="25251472"/>
<proteinExistence type="predicted"/>
<dbReference type="VEuPathDB" id="ToxoDB:ETH_00011415"/>
<dbReference type="RefSeq" id="XP_013235865.1">
    <property type="nucleotide sequence ID" value="XM_013380411.1"/>
</dbReference>
<dbReference type="EMBL" id="HG678019">
    <property type="protein sequence ID" value="CDJ45118.1"/>
    <property type="molecule type" value="Genomic_DNA"/>
</dbReference>
<protein>
    <submittedName>
        <fullName evidence="3">Transmembrane trafficking protein, transmembrane protein Tmp21, putative</fullName>
    </submittedName>
</protein>
<keyword evidence="4" id="KW-1185">Reference proteome</keyword>
<keyword evidence="1" id="KW-0472">Membrane</keyword>
<sequence>MFCVKNISKQQISVEAQLLWGPAARDYSQLAKAEQLDEVLLQLLQLQDKLKLFHNNILFLREKDEKMRQQTEAAAATLLLFSALNICLLVAASLLSAFFFKRFFRSKKII</sequence>
<evidence type="ECO:0000259" key="2">
    <source>
        <dbReference type="Pfam" id="PF01105"/>
    </source>
</evidence>
<evidence type="ECO:0000313" key="3">
    <source>
        <dbReference type="EMBL" id="CDJ45118.1"/>
    </source>
</evidence>
<evidence type="ECO:0000313" key="4">
    <source>
        <dbReference type="Proteomes" id="UP000030747"/>
    </source>
</evidence>
<accession>U6L7D4</accession>
<dbReference type="OrthoDB" id="759142at2759"/>
<evidence type="ECO:0000256" key="1">
    <source>
        <dbReference type="SAM" id="Phobius"/>
    </source>
</evidence>
<reference evidence="3" key="2">
    <citation type="submission" date="2013-10" db="EMBL/GenBank/DDBJ databases">
        <authorList>
            <person name="Aslett M."/>
        </authorList>
    </citation>
    <scope>NUCLEOTIDE SEQUENCE [LARGE SCALE GENOMIC DNA]</scope>
    <source>
        <strain evidence="3">Houghton</strain>
    </source>
</reference>
<feature type="transmembrane region" description="Helical" evidence="1">
    <location>
        <begin position="73"/>
        <end position="100"/>
    </location>
</feature>
<dbReference type="AlphaFoldDB" id="U6L7D4"/>
<organism evidence="3 4">
    <name type="scientific">Eimeria tenella</name>
    <name type="common">Coccidian parasite</name>
    <dbReference type="NCBI Taxonomy" id="5802"/>
    <lineage>
        <taxon>Eukaryota</taxon>
        <taxon>Sar</taxon>
        <taxon>Alveolata</taxon>
        <taxon>Apicomplexa</taxon>
        <taxon>Conoidasida</taxon>
        <taxon>Coccidia</taxon>
        <taxon>Eucoccidiorida</taxon>
        <taxon>Eimeriorina</taxon>
        <taxon>Eimeriidae</taxon>
        <taxon>Eimeria</taxon>
    </lineage>
</organism>
<name>U6L7D4_EIMTE</name>
<keyword evidence="1" id="KW-1133">Transmembrane helix</keyword>
<reference evidence="3" key="1">
    <citation type="submission" date="2013-10" db="EMBL/GenBank/DDBJ databases">
        <title>Genomic analysis of the causative agents of coccidiosis in chickens.</title>
        <authorList>
            <person name="Reid A.J."/>
            <person name="Blake D."/>
            <person name="Billington K."/>
            <person name="Browne H."/>
            <person name="Dunn M."/>
            <person name="Hung S."/>
            <person name="Kawahara F."/>
            <person name="Miranda-Saavedra D."/>
            <person name="Mourier T."/>
            <person name="Nagra H."/>
            <person name="Otto T.D."/>
            <person name="Rawlings N."/>
            <person name="Sanchez A."/>
            <person name="Sanders M."/>
            <person name="Subramaniam C."/>
            <person name="Tay Y."/>
            <person name="Dear P."/>
            <person name="Doerig C."/>
            <person name="Gruber A."/>
            <person name="Parkinson J."/>
            <person name="Shirley M."/>
            <person name="Wan K.L."/>
            <person name="Berriman M."/>
            <person name="Tomley F."/>
            <person name="Pain A."/>
        </authorList>
    </citation>
    <scope>NUCLEOTIDE SEQUENCE [LARGE SCALE GENOMIC DNA]</scope>
    <source>
        <strain evidence="3">Houghton</strain>
    </source>
</reference>